<evidence type="ECO:0000313" key="4">
    <source>
        <dbReference type="EMBL" id="SMQ11680.1"/>
    </source>
</evidence>
<dbReference type="AlphaFoldDB" id="A0A238HD35"/>
<dbReference type="CDD" id="cd06223">
    <property type="entry name" value="PRTases_typeI"/>
    <property type="match status" value="1"/>
</dbReference>
<protein>
    <submittedName>
        <fullName evidence="4">DNA utilization protein GntX</fullName>
    </submittedName>
</protein>
<gene>
    <name evidence="4" type="ORF">KEBURONENSIS_00034</name>
</gene>
<reference evidence="6" key="3">
    <citation type="submission" date="2017-06" db="EMBL/GenBank/DDBJ databases">
        <authorList>
            <person name="Laurent S."/>
        </authorList>
    </citation>
    <scope>NUCLEOTIDE SEQUENCE [LARGE SCALE GENOMIC DNA]</scope>
</reference>
<evidence type="ECO:0000259" key="3">
    <source>
        <dbReference type="Pfam" id="PF18912"/>
    </source>
</evidence>
<reference evidence="4" key="1">
    <citation type="submission" date="2017-05" db="EMBL/GenBank/DDBJ databases">
        <authorList>
            <person name="Song R."/>
            <person name="Chenine A.L."/>
            <person name="Ruprecht R.M."/>
        </authorList>
    </citation>
    <scope>NUCLEOTIDE SEQUENCE</scope>
    <source>
        <strain evidence="4">Kingella_eburonensis</strain>
    </source>
</reference>
<evidence type="ECO:0000313" key="6">
    <source>
        <dbReference type="Proteomes" id="UP000215450"/>
    </source>
</evidence>
<dbReference type="EMBL" id="FXUV02000001">
    <property type="protein sequence ID" value="SNB51069.1"/>
    <property type="molecule type" value="Genomic_DNA"/>
</dbReference>
<accession>A0A238HD35</accession>
<feature type="domain" description="Phosphoribosyltransferase" evidence="2">
    <location>
        <begin position="154"/>
        <end position="224"/>
    </location>
</feature>
<evidence type="ECO:0000313" key="5">
    <source>
        <dbReference type="EMBL" id="SNB51069.1"/>
    </source>
</evidence>
<evidence type="ECO:0000259" key="2">
    <source>
        <dbReference type="Pfam" id="PF00156"/>
    </source>
</evidence>
<evidence type="ECO:0000256" key="1">
    <source>
        <dbReference type="ARBA" id="ARBA00008007"/>
    </source>
</evidence>
<dbReference type="PANTHER" id="PTHR47505">
    <property type="entry name" value="DNA UTILIZATION PROTEIN YHGH"/>
    <property type="match status" value="1"/>
</dbReference>
<dbReference type="PANTHER" id="PTHR47505:SF1">
    <property type="entry name" value="DNA UTILIZATION PROTEIN YHGH"/>
    <property type="match status" value="1"/>
</dbReference>
<dbReference type="InterPro" id="IPR044005">
    <property type="entry name" value="DZR_2"/>
</dbReference>
<dbReference type="Pfam" id="PF00156">
    <property type="entry name" value="Pribosyltran"/>
    <property type="match status" value="1"/>
</dbReference>
<dbReference type="RefSeq" id="WP_095061805.1">
    <property type="nucleotide sequence ID" value="NZ_FXUV02000001.1"/>
</dbReference>
<dbReference type="EMBL" id="FXUV01000001">
    <property type="protein sequence ID" value="SMQ11680.1"/>
    <property type="molecule type" value="Genomic_DNA"/>
</dbReference>
<organism evidence="4">
    <name type="scientific">Kingella negevensis</name>
    <dbReference type="NCBI Taxonomy" id="1522312"/>
    <lineage>
        <taxon>Bacteria</taxon>
        <taxon>Pseudomonadati</taxon>
        <taxon>Pseudomonadota</taxon>
        <taxon>Betaproteobacteria</taxon>
        <taxon>Neisseriales</taxon>
        <taxon>Neisseriaceae</taxon>
        <taxon>Kingella</taxon>
    </lineage>
</organism>
<dbReference type="InterPro" id="IPR029057">
    <property type="entry name" value="PRTase-like"/>
</dbReference>
<dbReference type="Gene3D" id="3.40.50.2020">
    <property type="match status" value="1"/>
</dbReference>
<dbReference type="Proteomes" id="UP000215450">
    <property type="component" value="Unassembled WGS sequence"/>
</dbReference>
<name>A0A238HD35_9NEIS</name>
<dbReference type="InterPro" id="IPR000836">
    <property type="entry name" value="PRTase_dom"/>
</dbReference>
<dbReference type="SUPFAM" id="SSF53271">
    <property type="entry name" value="PRTase-like"/>
    <property type="match status" value="1"/>
</dbReference>
<dbReference type="InterPro" id="IPR051910">
    <property type="entry name" value="ComF/GntX_DNA_util-trans"/>
</dbReference>
<dbReference type="Pfam" id="PF18912">
    <property type="entry name" value="DZR_2"/>
    <property type="match status" value="1"/>
</dbReference>
<sequence>MFFNSFCLICETSIQAAKPLCSGCLNDIRRLYHHADQFCPQCAQWNGTGKICPDCQNNPPPYQKLWACADYLAPLPALLHEWKHSRQGEFAAIFQTILQENPPPWFAEAQIDAVLAMPISRKRRFMRGFNQCDDLTEVITKNYKIPTLPTDTILRQHKTPQSTLNAAERAENIINAFSVQQSVKNRKILIIDDVTSTSATLQELARTLQQSGAAEIYACVVMRNL</sequence>
<proteinExistence type="inferred from homology"/>
<feature type="domain" description="Double zinc ribbon" evidence="3">
    <location>
        <begin position="3"/>
        <end position="56"/>
    </location>
</feature>
<comment type="similarity">
    <text evidence="1">Belongs to the ComF/GntX family.</text>
</comment>
<dbReference type="OrthoDB" id="9793412at2"/>
<keyword evidence="6" id="KW-1185">Reference proteome</keyword>
<reference evidence="5" key="2">
    <citation type="submission" date="2017-06" db="EMBL/GenBank/DDBJ databases">
        <authorList>
            <person name="Kim H.J."/>
            <person name="Triplett B.A."/>
        </authorList>
    </citation>
    <scope>NUCLEOTIDE SEQUENCE [LARGE SCALE GENOMIC DNA]</scope>
    <source>
        <strain evidence="5">Kingella_eburonensis</strain>
    </source>
</reference>
<dbReference type="STRING" id="1522312.GCA_900177895_02158"/>